<sequence length="127" mass="14984">MSEKVQFTLEYEVKSSPRILYSFISEPNGLAQWFADEVHYRDQVYSFKWDDGEEKKAKKVLAKENKQIRFAWLDGDEGYYFDMEISKDELTNDVALIITDFSRQENLKDRQLIWDNQIDTLLSVVGA</sequence>
<organism evidence="2 3">
    <name type="scientific">Pseudopedobacter saltans (strain ATCC 51119 / DSM 12145 / JCM 21818 / CCUG 39354 / LMG 10337 / NBRC 100064 / NCIMB 13643)</name>
    <name type="common">Pedobacter saltans</name>
    <dbReference type="NCBI Taxonomy" id="762903"/>
    <lineage>
        <taxon>Bacteria</taxon>
        <taxon>Pseudomonadati</taxon>
        <taxon>Bacteroidota</taxon>
        <taxon>Sphingobacteriia</taxon>
        <taxon>Sphingobacteriales</taxon>
        <taxon>Sphingobacteriaceae</taxon>
        <taxon>Pseudopedobacter</taxon>
    </lineage>
</organism>
<evidence type="ECO:0000259" key="1">
    <source>
        <dbReference type="Pfam" id="PF19569"/>
    </source>
</evidence>
<gene>
    <name evidence="2" type="ordered locus">Pedsa_0360</name>
</gene>
<protein>
    <recommendedName>
        <fullName evidence="1">START-like domain-containing protein</fullName>
    </recommendedName>
</protein>
<dbReference type="KEGG" id="psn:Pedsa_0360"/>
<dbReference type="InterPro" id="IPR045736">
    <property type="entry name" value="START_2"/>
</dbReference>
<dbReference type="Gene3D" id="3.30.530.20">
    <property type="match status" value="1"/>
</dbReference>
<dbReference type="HOGENOM" id="CLU_129812_0_0_10"/>
<evidence type="ECO:0000313" key="2">
    <source>
        <dbReference type="EMBL" id="ADY50942.1"/>
    </source>
</evidence>
<dbReference type="AlphaFoldDB" id="F0S525"/>
<accession>F0S525</accession>
<keyword evidence="3" id="KW-1185">Reference proteome</keyword>
<dbReference type="Proteomes" id="UP000000310">
    <property type="component" value="Chromosome"/>
</dbReference>
<dbReference type="OrthoDB" id="667567at2"/>
<dbReference type="SUPFAM" id="SSF55961">
    <property type="entry name" value="Bet v1-like"/>
    <property type="match status" value="1"/>
</dbReference>
<reference evidence="3" key="2">
    <citation type="submission" date="2011-02" db="EMBL/GenBank/DDBJ databases">
        <title>The complete genome of Pedobacter saltans DSM 12145.</title>
        <authorList>
            <consortium name="US DOE Joint Genome Institute (JGI-PGF)"/>
            <person name="Lucas S."/>
            <person name="Copeland A."/>
            <person name="Lapidus A."/>
            <person name="Bruce D."/>
            <person name="Goodwin L."/>
            <person name="Pitluck S."/>
            <person name="Kyrpides N."/>
            <person name="Mavromatis K."/>
            <person name="Pagani I."/>
            <person name="Ivanova N."/>
            <person name="Ovchinnikova G."/>
            <person name="Lu M."/>
            <person name="Detter J.C."/>
            <person name="Han C."/>
            <person name="Land M."/>
            <person name="Hauser L."/>
            <person name="Markowitz V."/>
            <person name="Cheng J.-F."/>
            <person name="Hugenholtz P."/>
            <person name="Woyke T."/>
            <person name="Wu D."/>
            <person name="Tindall B."/>
            <person name="Pomrenke H.G."/>
            <person name="Brambilla E."/>
            <person name="Klenk H.-P."/>
            <person name="Eisen J.A."/>
        </authorList>
    </citation>
    <scope>NUCLEOTIDE SEQUENCE [LARGE SCALE GENOMIC DNA]</scope>
    <source>
        <strain evidence="3">ATCC 51119 / DSM 12145 / JCM 21818 / LMG 10337 / NBRC 100064 / NCIMB 13643</strain>
    </source>
</reference>
<evidence type="ECO:0000313" key="3">
    <source>
        <dbReference type="Proteomes" id="UP000000310"/>
    </source>
</evidence>
<proteinExistence type="predicted"/>
<dbReference type="InterPro" id="IPR023393">
    <property type="entry name" value="START-like_dom_sf"/>
</dbReference>
<dbReference type="Pfam" id="PF19569">
    <property type="entry name" value="START_2"/>
    <property type="match status" value="1"/>
</dbReference>
<reference evidence="2 3" key="1">
    <citation type="journal article" date="2011" name="Stand. Genomic Sci.">
        <title>Complete genome sequence of the gliding, heparinolytic Pedobacter saltans type strain (113).</title>
        <authorList>
            <person name="Liolios K."/>
            <person name="Sikorski J."/>
            <person name="Lu M."/>
            <person name="Nolan M."/>
            <person name="Lapidus A."/>
            <person name="Lucas S."/>
            <person name="Hammon N."/>
            <person name="Deshpande S."/>
            <person name="Cheng J.F."/>
            <person name="Tapia R."/>
            <person name="Han C."/>
            <person name="Goodwin L."/>
            <person name="Pitluck S."/>
            <person name="Huntemann M."/>
            <person name="Ivanova N."/>
            <person name="Pagani I."/>
            <person name="Mavromatis K."/>
            <person name="Ovchinikova G."/>
            <person name="Pati A."/>
            <person name="Chen A."/>
            <person name="Palaniappan K."/>
            <person name="Land M."/>
            <person name="Hauser L."/>
            <person name="Brambilla E.M."/>
            <person name="Kotsyurbenko O."/>
            <person name="Rohde M."/>
            <person name="Tindall B.J."/>
            <person name="Abt B."/>
            <person name="Goker M."/>
            <person name="Detter J.C."/>
            <person name="Woyke T."/>
            <person name="Bristow J."/>
            <person name="Eisen J.A."/>
            <person name="Markowitz V."/>
            <person name="Hugenholtz P."/>
            <person name="Klenk H.P."/>
            <person name="Kyrpides N.C."/>
        </authorList>
    </citation>
    <scope>NUCLEOTIDE SEQUENCE [LARGE SCALE GENOMIC DNA]</scope>
    <source>
        <strain evidence="3">ATCC 51119 / DSM 12145 / JCM 21818 / LMG 10337 / NBRC 100064 / NCIMB 13643</strain>
    </source>
</reference>
<name>F0S525_PSESL</name>
<dbReference type="eggNOG" id="COG3832">
    <property type="taxonomic scope" value="Bacteria"/>
</dbReference>
<dbReference type="RefSeq" id="WP_013631445.1">
    <property type="nucleotide sequence ID" value="NC_015177.1"/>
</dbReference>
<feature type="domain" description="START-like" evidence="1">
    <location>
        <begin position="1"/>
        <end position="127"/>
    </location>
</feature>
<dbReference type="STRING" id="762903.Pedsa_0360"/>
<dbReference type="EMBL" id="CP002545">
    <property type="protein sequence ID" value="ADY50942.1"/>
    <property type="molecule type" value="Genomic_DNA"/>
</dbReference>